<dbReference type="Pfam" id="PF16787">
    <property type="entry name" value="NDC10_II"/>
    <property type="match status" value="1"/>
</dbReference>
<dbReference type="EMBL" id="JAGRRH010000018">
    <property type="protein sequence ID" value="KAG7350473.1"/>
    <property type="molecule type" value="Genomic_DNA"/>
</dbReference>
<accession>A0A9K3PKF2</accession>
<organism evidence="2 3">
    <name type="scientific">Nitzschia inconspicua</name>
    <dbReference type="NCBI Taxonomy" id="303405"/>
    <lineage>
        <taxon>Eukaryota</taxon>
        <taxon>Sar</taxon>
        <taxon>Stramenopiles</taxon>
        <taxon>Ochrophyta</taxon>
        <taxon>Bacillariophyta</taxon>
        <taxon>Bacillariophyceae</taxon>
        <taxon>Bacillariophycidae</taxon>
        <taxon>Bacillariales</taxon>
        <taxon>Bacillariaceae</taxon>
        <taxon>Nitzschia</taxon>
    </lineage>
</organism>
<dbReference type="InterPro" id="IPR031872">
    <property type="entry name" value="NDC10_II"/>
</dbReference>
<proteinExistence type="predicted"/>
<keyword evidence="2" id="KW-0238">DNA-binding</keyword>
<evidence type="ECO:0000313" key="3">
    <source>
        <dbReference type="Proteomes" id="UP000693970"/>
    </source>
</evidence>
<protein>
    <submittedName>
        <fullName evidence="2">Centromere DNA-binding like protein</fullName>
    </submittedName>
</protein>
<dbReference type="OrthoDB" id="3264175at2759"/>
<reference evidence="2" key="1">
    <citation type="journal article" date="2021" name="Sci. Rep.">
        <title>Diploid genomic architecture of Nitzschia inconspicua, an elite biomass production diatom.</title>
        <authorList>
            <person name="Oliver A."/>
            <person name="Podell S."/>
            <person name="Pinowska A."/>
            <person name="Traller J.C."/>
            <person name="Smith S.R."/>
            <person name="McClure R."/>
            <person name="Beliaev A."/>
            <person name="Bohutskyi P."/>
            <person name="Hill E.A."/>
            <person name="Rabines A."/>
            <person name="Zheng H."/>
            <person name="Allen L.Z."/>
            <person name="Kuo A."/>
            <person name="Grigoriev I.V."/>
            <person name="Allen A.E."/>
            <person name="Hazlebeck D."/>
            <person name="Allen E.E."/>
        </authorList>
    </citation>
    <scope>NUCLEOTIDE SEQUENCE</scope>
    <source>
        <strain evidence="2">Hildebrandi</strain>
    </source>
</reference>
<feature type="domain" description="Ndc10" evidence="1">
    <location>
        <begin position="158"/>
        <end position="273"/>
    </location>
</feature>
<keyword evidence="3" id="KW-1185">Reference proteome</keyword>
<evidence type="ECO:0000313" key="2">
    <source>
        <dbReference type="EMBL" id="KAG7350473.1"/>
    </source>
</evidence>
<dbReference type="GO" id="GO:0003677">
    <property type="term" value="F:DNA binding"/>
    <property type="evidence" value="ECO:0007669"/>
    <property type="project" value="UniProtKB-KW"/>
</dbReference>
<name>A0A9K3PKF2_9STRA</name>
<dbReference type="AlphaFoldDB" id="A0A9K3PKF2"/>
<dbReference type="Proteomes" id="UP000693970">
    <property type="component" value="Unassembled WGS sequence"/>
</dbReference>
<gene>
    <name evidence="2" type="ORF">IV203_009833</name>
</gene>
<sequence length="309" mass="35985">MDGLKTGVPVAMMIPQSCTFAERCRRTRRFLPNITAFYENNSKATKIYDKPEACTPHVENPIQFATYSEYKAALRRIYNAQINNNVNSLHWDHVWLPALNELHRLVRSRKLIIKRLQHQEKVTGEFSPYAMVGHYNDIEDMLWTDSNGRSWRQTVANLRHRYCLLVLTSGILRCESLTKADLSDHLSFYLPQRDQDIHPMLLLIMHIPEGKVNNGRTLFGRATRHKLPQFCPVGALAMYLQCRFHVTREFNNFTIEDRCTNSRWFDIKLLVDVDRISDRTQPMRSDGYSKHIKVTITTLPSCLLDLFGS</sequence>
<comment type="caution">
    <text evidence="2">The sequence shown here is derived from an EMBL/GenBank/DDBJ whole genome shotgun (WGS) entry which is preliminary data.</text>
</comment>
<evidence type="ECO:0000259" key="1">
    <source>
        <dbReference type="Pfam" id="PF16787"/>
    </source>
</evidence>
<reference evidence="2" key="2">
    <citation type="submission" date="2021-04" db="EMBL/GenBank/DDBJ databases">
        <authorList>
            <person name="Podell S."/>
        </authorList>
    </citation>
    <scope>NUCLEOTIDE SEQUENCE</scope>
    <source>
        <strain evidence="2">Hildebrandi</strain>
    </source>
</reference>